<evidence type="ECO:0000313" key="2">
    <source>
        <dbReference type="EMBL" id="SNS24275.1"/>
    </source>
</evidence>
<dbReference type="EMBL" id="FZNY01000009">
    <property type="protein sequence ID" value="SNS24275.1"/>
    <property type="molecule type" value="Genomic_DNA"/>
</dbReference>
<sequence>MKSNSYIKISLFIIVCIAAVIGLYAVFNYEGIDTREAKTEMSITTNELFKNFNNEKEASFEQYIEKALEIKGTLYQITYKNNKYSLLLRGNQIDQLVLCEMQVDQAPIVESLKIGDEVMVKGILKGFLMDAILLNCIVIEEVNE</sequence>
<name>A0A239CVN1_9FLAO</name>
<keyword evidence="1" id="KW-0812">Transmembrane</keyword>
<feature type="transmembrane region" description="Helical" evidence="1">
    <location>
        <begin position="6"/>
        <end position="27"/>
    </location>
</feature>
<organism evidence="2 3">
    <name type="scientific">Dokdonia pacifica</name>
    <dbReference type="NCBI Taxonomy" id="1627892"/>
    <lineage>
        <taxon>Bacteria</taxon>
        <taxon>Pseudomonadati</taxon>
        <taxon>Bacteroidota</taxon>
        <taxon>Flavobacteriia</taxon>
        <taxon>Flavobacteriales</taxon>
        <taxon>Flavobacteriaceae</taxon>
        <taxon>Dokdonia</taxon>
    </lineage>
</organism>
<dbReference type="Proteomes" id="UP000198379">
    <property type="component" value="Unassembled WGS sequence"/>
</dbReference>
<gene>
    <name evidence="2" type="ORF">SAMN06265376_1094</name>
</gene>
<dbReference type="RefSeq" id="WP_089373497.1">
    <property type="nucleotide sequence ID" value="NZ_BMEP01000001.1"/>
</dbReference>
<keyword evidence="1" id="KW-0472">Membrane</keyword>
<accession>A0A239CVN1</accession>
<keyword evidence="1" id="KW-1133">Transmembrane helix</keyword>
<dbReference type="InterPro" id="IPR024422">
    <property type="entry name" value="Protein_unknown_function_OB"/>
</dbReference>
<evidence type="ECO:0000313" key="3">
    <source>
        <dbReference type="Proteomes" id="UP000198379"/>
    </source>
</evidence>
<dbReference type="AlphaFoldDB" id="A0A239CVN1"/>
<proteinExistence type="predicted"/>
<evidence type="ECO:0000256" key="1">
    <source>
        <dbReference type="SAM" id="Phobius"/>
    </source>
</evidence>
<dbReference type="OrthoDB" id="673558at2"/>
<protein>
    <submittedName>
        <fullName evidence="2">tRNA_anti-like</fullName>
    </submittedName>
</protein>
<dbReference type="Pfam" id="PF12869">
    <property type="entry name" value="tRNA_anti-like"/>
    <property type="match status" value="1"/>
</dbReference>
<reference evidence="2 3" key="1">
    <citation type="submission" date="2017-06" db="EMBL/GenBank/DDBJ databases">
        <authorList>
            <person name="Kim H.J."/>
            <person name="Triplett B.A."/>
        </authorList>
    </citation>
    <scope>NUCLEOTIDE SEQUENCE [LARGE SCALE GENOMIC DNA]</scope>
    <source>
        <strain evidence="2 3">DSM 25597</strain>
    </source>
</reference>
<keyword evidence="3" id="KW-1185">Reference proteome</keyword>